<reference evidence="1" key="1">
    <citation type="submission" date="2018-05" db="EMBL/GenBank/DDBJ databases">
        <authorList>
            <person name="Lanie J.A."/>
            <person name="Ng W.-L."/>
            <person name="Kazmierczak K.M."/>
            <person name="Andrzejewski T.M."/>
            <person name="Davidsen T.M."/>
            <person name="Wayne K.J."/>
            <person name="Tettelin H."/>
            <person name="Glass J.I."/>
            <person name="Rusch D."/>
            <person name="Podicherti R."/>
            <person name="Tsui H.-C.T."/>
            <person name="Winkler M.E."/>
        </authorList>
    </citation>
    <scope>NUCLEOTIDE SEQUENCE</scope>
</reference>
<gene>
    <name evidence="1" type="ORF">METZ01_LOCUS401873</name>
</gene>
<organism evidence="1">
    <name type="scientific">marine metagenome</name>
    <dbReference type="NCBI Taxonomy" id="408172"/>
    <lineage>
        <taxon>unclassified sequences</taxon>
        <taxon>metagenomes</taxon>
        <taxon>ecological metagenomes</taxon>
    </lineage>
</organism>
<name>A0A382VR48_9ZZZZ</name>
<dbReference type="AlphaFoldDB" id="A0A382VR48"/>
<accession>A0A382VR48</accession>
<feature type="non-terminal residue" evidence="1">
    <location>
        <position position="1"/>
    </location>
</feature>
<dbReference type="EMBL" id="UINC01153996">
    <property type="protein sequence ID" value="SVD49019.1"/>
    <property type="molecule type" value="Genomic_DNA"/>
</dbReference>
<evidence type="ECO:0000313" key="1">
    <source>
        <dbReference type="EMBL" id="SVD49019.1"/>
    </source>
</evidence>
<protein>
    <submittedName>
        <fullName evidence="1">Uncharacterized protein</fullName>
    </submittedName>
</protein>
<feature type="non-terminal residue" evidence="1">
    <location>
        <position position="23"/>
    </location>
</feature>
<proteinExistence type="predicted"/>
<sequence>VVKSGEFVSDYYLSGLYHWTIIV</sequence>